<dbReference type="EMBL" id="JANBPK010001190">
    <property type="protein sequence ID" value="KAJ2925354.1"/>
    <property type="molecule type" value="Genomic_DNA"/>
</dbReference>
<comment type="caution">
    <text evidence="1">The sequence shown here is derived from an EMBL/GenBank/DDBJ whole genome shotgun (WGS) entry which is preliminary data.</text>
</comment>
<organism evidence="1 2">
    <name type="scientific">Candolleomyces eurysporus</name>
    <dbReference type="NCBI Taxonomy" id="2828524"/>
    <lineage>
        <taxon>Eukaryota</taxon>
        <taxon>Fungi</taxon>
        <taxon>Dikarya</taxon>
        <taxon>Basidiomycota</taxon>
        <taxon>Agaricomycotina</taxon>
        <taxon>Agaricomycetes</taxon>
        <taxon>Agaricomycetidae</taxon>
        <taxon>Agaricales</taxon>
        <taxon>Agaricineae</taxon>
        <taxon>Psathyrellaceae</taxon>
        <taxon>Candolleomyces</taxon>
    </lineage>
</organism>
<accession>A0A9W8J0V7</accession>
<dbReference type="Proteomes" id="UP001140091">
    <property type="component" value="Unassembled WGS sequence"/>
</dbReference>
<feature type="non-terminal residue" evidence="1">
    <location>
        <position position="1"/>
    </location>
</feature>
<evidence type="ECO:0008006" key="3">
    <source>
        <dbReference type="Google" id="ProtNLM"/>
    </source>
</evidence>
<dbReference type="AlphaFoldDB" id="A0A9W8J0V7"/>
<dbReference type="OrthoDB" id="5392716at2759"/>
<keyword evidence="2" id="KW-1185">Reference proteome</keyword>
<reference evidence="1" key="1">
    <citation type="submission" date="2022-06" db="EMBL/GenBank/DDBJ databases">
        <title>Genome Sequence of Candolleomyces eurysporus.</title>
        <authorList>
            <person name="Buettner E."/>
        </authorList>
    </citation>
    <scope>NUCLEOTIDE SEQUENCE</scope>
    <source>
        <strain evidence="1">VTCC 930004</strain>
    </source>
</reference>
<proteinExistence type="predicted"/>
<protein>
    <recommendedName>
        <fullName evidence="3">Integrase catalytic domain-containing protein</fullName>
    </recommendedName>
</protein>
<evidence type="ECO:0000313" key="1">
    <source>
        <dbReference type="EMBL" id="KAJ2925354.1"/>
    </source>
</evidence>
<sequence length="223" mass="25229">MGISVWGIIDKFSRMELGLWAVPNARDRNVPATLFLYTIKKFGGCPLSTASDMGTEQGQLINIQNVLHQQFFPTLDIGLVAPHISVKSVYNITYHTPLHKSAALWVWSQVVQAKLDEIFRLNRVHYIRKQKKIFLPSGGRPIDFWSRPHNYKGTNQLIRIPKPEIDRLITEYADPTCLQFGDSETIAVFSAIWGAMGEPEISVQSACMVWQAIMQCLSNLNVV</sequence>
<gene>
    <name evidence="1" type="ORF">H1R20_g11768</name>
</gene>
<evidence type="ECO:0000313" key="2">
    <source>
        <dbReference type="Proteomes" id="UP001140091"/>
    </source>
</evidence>
<name>A0A9W8J0V7_9AGAR</name>